<dbReference type="InterPro" id="IPR036390">
    <property type="entry name" value="WH_DNA-bd_sf"/>
</dbReference>
<evidence type="ECO:0000313" key="3">
    <source>
        <dbReference type="Proteomes" id="UP000282654"/>
    </source>
</evidence>
<evidence type="ECO:0000313" key="2">
    <source>
        <dbReference type="EMBL" id="RPF42463.1"/>
    </source>
</evidence>
<dbReference type="EMBL" id="RKRE01000003">
    <property type="protein sequence ID" value="RPF42463.1"/>
    <property type="molecule type" value="Genomic_DNA"/>
</dbReference>
<accession>A0A3N5AD40</accession>
<comment type="caution">
    <text evidence="2">The sequence shown here is derived from an EMBL/GenBank/DDBJ whole genome shotgun (WGS) entry which is preliminary data.</text>
</comment>
<protein>
    <submittedName>
        <fullName evidence="2">Dissimilatory sulfite reductase D (DsrD)</fullName>
    </submittedName>
</protein>
<dbReference type="Gene3D" id="1.10.10.10">
    <property type="entry name" value="Winged helix-like DNA-binding domain superfamily/Winged helix DNA-binding domain"/>
    <property type="match status" value="1"/>
</dbReference>
<dbReference type="InterPro" id="IPR014793">
    <property type="entry name" value="DsrD"/>
</dbReference>
<reference evidence="2 3" key="1">
    <citation type="submission" date="2018-11" db="EMBL/GenBank/DDBJ databases">
        <title>Genomic Encyclopedia of Type Strains, Phase IV (KMG-IV): sequencing the most valuable type-strain genomes for metagenomic binning, comparative biology and taxonomic classification.</title>
        <authorList>
            <person name="Goeker M."/>
        </authorList>
    </citation>
    <scope>NUCLEOTIDE SEQUENCE [LARGE SCALE GENOMIC DNA]</scope>
    <source>
        <strain evidence="2 3">DSM 102936</strain>
    </source>
</reference>
<dbReference type="InterPro" id="IPR036388">
    <property type="entry name" value="WH-like_DNA-bd_sf"/>
</dbReference>
<sequence length="81" mass="9129">MSLEEMKAIVVEYLTQAKKSKHYFNDLQKAIQKKFPDASLRDVKKACNELIAEGKITYFSTGSTTMYCLAGREGETTDKGE</sequence>
<proteinExistence type="predicted"/>
<keyword evidence="3" id="KW-1185">Reference proteome</keyword>
<feature type="domain" description="Dissimilatory sulphite reductase D" evidence="1">
    <location>
        <begin position="6"/>
        <end position="72"/>
    </location>
</feature>
<name>A0A3N5AD40_9THEO</name>
<dbReference type="Proteomes" id="UP000282654">
    <property type="component" value="Unassembled WGS sequence"/>
</dbReference>
<dbReference type="AlphaFoldDB" id="A0A3N5AD40"/>
<organism evidence="2 3">
    <name type="scientific">Thermodesulfitimonas autotrophica</name>
    <dbReference type="NCBI Taxonomy" id="1894989"/>
    <lineage>
        <taxon>Bacteria</taxon>
        <taxon>Bacillati</taxon>
        <taxon>Bacillota</taxon>
        <taxon>Clostridia</taxon>
        <taxon>Thermoanaerobacterales</taxon>
        <taxon>Thermoanaerobacteraceae</taxon>
        <taxon>Thermodesulfitimonas</taxon>
    </lineage>
</organism>
<dbReference type="OrthoDB" id="5459227at2"/>
<dbReference type="SUPFAM" id="SSF46785">
    <property type="entry name" value="Winged helix' DNA-binding domain"/>
    <property type="match status" value="1"/>
</dbReference>
<gene>
    <name evidence="2" type="ORF">EDD75_1564</name>
</gene>
<dbReference type="Pfam" id="PF08679">
    <property type="entry name" value="DsrD"/>
    <property type="match status" value="1"/>
</dbReference>
<evidence type="ECO:0000259" key="1">
    <source>
        <dbReference type="Pfam" id="PF08679"/>
    </source>
</evidence>
<dbReference type="RefSeq" id="WP_123930590.1">
    <property type="nucleotide sequence ID" value="NZ_RKRE01000003.1"/>
</dbReference>